<dbReference type="Gene3D" id="3.30.420.10">
    <property type="entry name" value="Ribonuclease H-like superfamily/Ribonuclease H"/>
    <property type="match status" value="1"/>
</dbReference>
<evidence type="ECO:0000313" key="2">
    <source>
        <dbReference type="EMBL" id="EFA12674.1"/>
    </source>
</evidence>
<protein>
    <recommendedName>
        <fullName evidence="1">PiggyBac transposable element-derived protein domain-containing protein</fullName>
    </recommendedName>
</protein>
<reference evidence="2 3" key="1">
    <citation type="journal article" date="2008" name="Nature">
        <title>The genome of the model beetle and pest Tribolium castaneum.</title>
        <authorList>
            <consortium name="Tribolium Genome Sequencing Consortium"/>
            <person name="Richards S."/>
            <person name="Gibbs R.A."/>
            <person name="Weinstock G.M."/>
            <person name="Brown S.J."/>
            <person name="Denell R."/>
            <person name="Beeman R.W."/>
            <person name="Gibbs R."/>
            <person name="Beeman R.W."/>
            <person name="Brown S.J."/>
            <person name="Bucher G."/>
            <person name="Friedrich M."/>
            <person name="Grimmelikhuijzen C.J."/>
            <person name="Klingler M."/>
            <person name="Lorenzen M."/>
            <person name="Richards S."/>
            <person name="Roth S."/>
            <person name="Schroder R."/>
            <person name="Tautz D."/>
            <person name="Zdobnov E.M."/>
            <person name="Muzny D."/>
            <person name="Gibbs R.A."/>
            <person name="Weinstock G.M."/>
            <person name="Attaway T."/>
            <person name="Bell S."/>
            <person name="Buhay C.J."/>
            <person name="Chandrabose M.N."/>
            <person name="Chavez D."/>
            <person name="Clerk-Blankenburg K.P."/>
            <person name="Cree A."/>
            <person name="Dao M."/>
            <person name="Davis C."/>
            <person name="Chacko J."/>
            <person name="Dinh H."/>
            <person name="Dugan-Rocha S."/>
            <person name="Fowler G."/>
            <person name="Garner T.T."/>
            <person name="Garnes J."/>
            <person name="Gnirke A."/>
            <person name="Hawes A."/>
            <person name="Hernandez J."/>
            <person name="Hines S."/>
            <person name="Holder M."/>
            <person name="Hume J."/>
            <person name="Jhangiani S.N."/>
            <person name="Joshi V."/>
            <person name="Khan Z.M."/>
            <person name="Jackson L."/>
            <person name="Kovar C."/>
            <person name="Kowis A."/>
            <person name="Lee S."/>
            <person name="Lewis L.R."/>
            <person name="Margolis J."/>
            <person name="Morgan M."/>
            <person name="Nazareth L.V."/>
            <person name="Nguyen N."/>
            <person name="Okwuonu G."/>
            <person name="Parker D."/>
            <person name="Richards S."/>
            <person name="Ruiz S.J."/>
            <person name="Santibanez J."/>
            <person name="Savard J."/>
            <person name="Scherer S.E."/>
            <person name="Schneider B."/>
            <person name="Sodergren E."/>
            <person name="Tautz D."/>
            <person name="Vattahil S."/>
            <person name="Villasana D."/>
            <person name="White C.S."/>
            <person name="Wright R."/>
            <person name="Park Y."/>
            <person name="Beeman R.W."/>
            <person name="Lord J."/>
            <person name="Oppert B."/>
            <person name="Lorenzen M."/>
            <person name="Brown S."/>
            <person name="Wang L."/>
            <person name="Savard J."/>
            <person name="Tautz D."/>
            <person name="Richards S."/>
            <person name="Weinstock G."/>
            <person name="Gibbs R.A."/>
            <person name="Liu Y."/>
            <person name="Worley K."/>
            <person name="Weinstock G."/>
            <person name="Elsik C.G."/>
            <person name="Reese J.T."/>
            <person name="Elhaik E."/>
            <person name="Landan G."/>
            <person name="Graur D."/>
            <person name="Arensburger P."/>
            <person name="Atkinson P."/>
            <person name="Beeman R.W."/>
            <person name="Beidler J."/>
            <person name="Brown S.J."/>
            <person name="Demuth J.P."/>
            <person name="Drury D.W."/>
            <person name="Du Y.Z."/>
            <person name="Fujiwara H."/>
            <person name="Lorenzen M."/>
            <person name="Maselli V."/>
            <person name="Osanai M."/>
            <person name="Park Y."/>
            <person name="Robertson H.M."/>
            <person name="Tu Z."/>
            <person name="Wang J.J."/>
            <person name="Wang S."/>
            <person name="Richards S."/>
            <person name="Song H."/>
            <person name="Zhang L."/>
            <person name="Sodergren E."/>
            <person name="Werner D."/>
            <person name="Stanke M."/>
            <person name="Morgenstern B."/>
            <person name="Solovyev V."/>
            <person name="Kosarev P."/>
            <person name="Brown G."/>
            <person name="Chen H.C."/>
            <person name="Ermolaeva O."/>
            <person name="Hlavina W."/>
            <person name="Kapustin Y."/>
            <person name="Kiryutin B."/>
            <person name="Kitts P."/>
            <person name="Maglott D."/>
            <person name="Pruitt K."/>
            <person name="Sapojnikov V."/>
            <person name="Souvorov A."/>
            <person name="Mackey A.J."/>
            <person name="Waterhouse R.M."/>
            <person name="Wyder S."/>
            <person name="Zdobnov E.M."/>
            <person name="Zdobnov E.M."/>
            <person name="Wyder S."/>
            <person name="Kriventseva E.V."/>
            <person name="Kadowaki T."/>
            <person name="Bork P."/>
            <person name="Aranda M."/>
            <person name="Bao R."/>
            <person name="Beermann A."/>
            <person name="Berns N."/>
            <person name="Bolognesi R."/>
            <person name="Bonneton F."/>
            <person name="Bopp D."/>
            <person name="Brown S.J."/>
            <person name="Bucher G."/>
            <person name="Butts T."/>
            <person name="Chaumot A."/>
            <person name="Denell R.E."/>
            <person name="Ferrier D.E."/>
            <person name="Friedrich M."/>
            <person name="Gordon C.M."/>
            <person name="Jindra M."/>
            <person name="Klingler M."/>
            <person name="Lan Q."/>
            <person name="Lattorff H.M."/>
            <person name="Laudet V."/>
            <person name="von Levetsow C."/>
            <person name="Liu Z."/>
            <person name="Lutz R."/>
            <person name="Lynch J.A."/>
            <person name="da Fonseca R.N."/>
            <person name="Posnien N."/>
            <person name="Reuter R."/>
            <person name="Roth S."/>
            <person name="Savard J."/>
            <person name="Schinko J.B."/>
            <person name="Schmitt C."/>
            <person name="Schoppmeier M."/>
            <person name="Schroder R."/>
            <person name="Shippy T.D."/>
            <person name="Simonnet F."/>
            <person name="Marques-Souza H."/>
            <person name="Tautz D."/>
            <person name="Tomoyasu Y."/>
            <person name="Trauner J."/>
            <person name="Van der Zee M."/>
            <person name="Vervoort M."/>
            <person name="Wittkopp N."/>
            <person name="Wimmer E.A."/>
            <person name="Yang X."/>
            <person name="Jones A.K."/>
            <person name="Sattelle D.B."/>
            <person name="Ebert P.R."/>
            <person name="Nelson D."/>
            <person name="Scott J.G."/>
            <person name="Beeman R.W."/>
            <person name="Muthukrishnan S."/>
            <person name="Kramer K.J."/>
            <person name="Arakane Y."/>
            <person name="Beeman R.W."/>
            <person name="Zhu Q."/>
            <person name="Hogenkamp D."/>
            <person name="Dixit R."/>
            <person name="Oppert B."/>
            <person name="Jiang H."/>
            <person name="Zou Z."/>
            <person name="Marshall J."/>
            <person name="Elpidina E."/>
            <person name="Vinokurov K."/>
            <person name="Oppert C."/>
            <person name="Zou Z."/>
            <person name="Evans J."/>
            <person name="Lu Z."/>
            <person name="Zhao P."/>
            <person name="Sumathipala N."/>
            <person name="Altincicek B."/>
            <person name="Vilcinskas A."/>
            <person name="Williams M."/>
            <person name="Hultmark D."/>
            <person name="Hetru C."/>
            <person name="Jiang H."/>
            <person name="Grimmelikhuijzen C.J."/>
            <person name="Hauser F."/>
            <person name="Cazzamali G."/>
            <person name="Williamson M."/>
            <person name="Park Y."/>
            <person name="Li B."/>
            <person name="Tanaka Y."/>
            <person name="Predel R."/>
            <person name="Neupert S."/>
            <person name="Schachtner J."/>
            <person name="Verleyen P."/>
            <person name="Raible F."/>
            <person name="Bork P."/>
            <person name="Friedrich M."/>
            <person name="Walden K.K."/>
            <person name="Robertson H.M."/>
            <person name="Angeli S."/>
            <person name="Foret S."/>
            <person name="Bucher G."/>
            <person name="Schuetz S."/>
            <person name="Maleszka R."/>
            <person name="Wimmer E.A."/>
            <person name="Beeman R.W."/>
            <person name="Lorenzen M."/>
            <person name="Tomoyasu Y."/>
            <person name="Miller S.C."/>
            <person name="Grossmann D."/>
            <person name="Bucher G."/>
        </authorList>
    </citation>
    <scope>NUCLEOTIDE SEQUENCE [LARGE SCALE GENOMIC DNA]</scope>
    <source>
        <strain evidence="2 3">Georgia GA2</strain>
    </source>
</reference>
<reference evidence="2 3" key="2">
    <citation type="journal article" date="2010" name="Nucleic Acids Res.">
        <title>BeetleBase in 2010: revisions to provide comprehensive genomic information for Tribolium castaneum.</title>
        <authorList>
            <person name="Kim H.S."/>
            <person name="Murphy T."/>
            <person name="Xia J."/>
            <person name="Caragea D."/>
            <person name="Park Y."/>
            <person name="Beeman R.W."/>
            <person name="Lorenzen M.D."/>
            <person name="Butcher S."/>
            <person name="Manak J.R."/>
            <person name="Brown S.J."/>
        </authorList>
    </citation>
    <scope>NUCLEOTIDE SEQUENCE [LARGE SCALE GENOMIC DNA]</scope>
    <source>
        <strain evidence="2 3">Georgia GA2</strain>
    </source>
</reference>
<dbReference type="GO" id="GO:0003676">
    <property type="term" value="F:nucleic acid binding"/>
    <property type="evidence" value="ECO:0007669"/>
    <property type="project" value="InterPro"/>
</dbReference>
<feature type="domain" description="PiggyBac transposable element-derived protein" evidence="1">
    <location>
        <begin position="272"/>
        <end position="345"/>
    </location>
</feature>
<dbReference type="PANTHER" id="PTHR46599:SF3">
    <property type="entry name" value="PIGGYBAC TRANSPOSABLE ELEMENT-DERIVED PROTEIN 4"/>
    <property type="match status" value="1"/>
</dbReference>
<dbReference type="InterPro" id="IPR036397">
    <property type="entry name" value="RNaseH_sf"/>
</dbReference>
<dbReference type="InterPro" id="IPR029526">
    <property type="entry name" value="PGBD"/>
</dbReference>
<organism evidence="2 3">
    <name type="scientific">Tribolium castaneum</name>
    <name type="common">Red flour beetle</name>
    <dbReference type="NCBI Taxonomy" id="7070"/>
    <lineage>
        <taxon>Eukaryota</taxon>
        <taxon>Metazoa</taxon>
        <taxon>Ecdysozoa</taxon>
        <taxon>Arthropoda</taxon>
        <taxon>Hexapoda</taxon>
        <taxon>Insecta</taxon>
        <taxon>Pterygota</taxon>
        <taxon>Neoptera</taxon>
        <taxon>Endopterygota</taxon>
        <taxon>Coleoptera</taxon>
        <taxon>Polyphaga</taxon>
        <taxon>Cucujiformia</taxon>
        <taxon>Tenebrionidae</taxon>
        <taxon>Tenebrionidae incertae sedis</taxon>
        <taxon>Tribolium</taxon>
    </lineage>
</organism>
<dbReference type="EMBL" id="KQ972864">
    <property type="protein sequence ID" value="EFA12674.1"/>
    <property type="molecule type" value="Genomic_DNA"/>
</dbReference>
<accession>D2CG32</accession>
<dbReference type="InParanoid" id="D2CG32"/>
<dbReference type="PhylomeDB" id="D2CG32"/>
<dbReference type="PANTHER" id="PTHR46599">
    <property type="entry name" value="PIGGYBAC TRANSPOSABLE ELEMENT-DERIVED PROTEIN 4"/>
    <property type="match status" value="1"/>
</dbReference>
<name>D2CG32_TRICA</name>
<evidence type="ECO:0000313" key="3">
    <source>
        <dbReference type="Proteomes" id="UP000007266"/>
    </source>
</evidence>
<dbReference type="Proteomes" id="UP000007266">
    <property type="component" value="Unassembled WGS sequence"/>
</dbReference>
<evidence type="ECO:0000259" key="1">
    <source>
        <dbReference type="Pfam" id="PF13843"/>
    </source>
</evidence>
<keyword evidence="3" id="KW-1185">Reference proteome</keyword>
<dbReference type="HOGENOM" id="CLU_804945_0_0_1"/>
<gene>
    <name evidence="2" type="primary">GLEAN_10697</name>
    <name evidence="2" type="ORF">TcasGA2_TC010697</name>
</gene>
<dbReference type="AlphaFoldDB" id="D2CG32"/>
<sequence length="345" mass="40016">MARAEKIEQLRRVLVSITRSKLIISEHRSYMRITRFGYTGKAAGVLRARPYGPGEIPDLNSIEHVWDTLGQRLKEHQPIQDLQHVEAILMELWKQLDPQYIRRLVESMPRRCAEVLRFPNKVLKSLSFNIYLIREIVERLRTTEILLIGKSTRSPEIVQKVVEQLEELIEENPHSSLRRLSALTVMQKKHPLQVPKISAVLDTGNIRHLQKIYLMMKVLQSQENFEISQMNASARASVAVENRVSSQHKVFEFTGPSNVNEAVRLLLENGKPFDLFKLLINNDILDSIVEQTNLFATQRLTKPDQDTKSFSRLHKWIPTTRNEIKKLFGIFGYMGLVKMPTLQKY</sequence>
<dbReference type="Pfam" id="PF13843">
    <property type="entry name" value="DDE_Tnp_1_7"/>
    <property type="match status" value="1"/>
</dbReference>
<proteinExistence type="predicted"/>